<accession>A0AAN6TW37</accession>
<evidence type="ECO:0000256" key="3">
    <source>
        <dbReference type="ARBA" id="ARBA00022723"/>
    </source>
</evidence>
<dbReference type="PRINTS" id="PR00463">
    <property type="entry name" value="EP450I"/>
</dbReference>
<name>A0AAN6TW37_9PEZI</name>
<dbReference type="GeneID" id="87830275"/>
<dbReference type="PRINTS" id="PR00385">
    <property type="entry name" value="P450"/>
</dbReference>
<keyword evidence="3 5" id="KW-0479">Metal-binding</keyword>
<comment type="cofactor">
    <cofactor evidence="5">
        <name>heme</name>
        <dbReference type="ChEBI" id="CHEBI:30413"/>
    </cofactor>
</comment>
<keyword evidence="7" id="KW-1185">Reference proteome</keyword>
<feature type="binding site" description="axial binding residue" evidence="5">
    <location>
        <position position="444"/>
    </location>
    <ligand>
        <name>heme</name>
        <dbReference type="ChEBI" id="CHEBI:30413"/>
    </ligand>
    <ligandPart>
        <name>Fe</name>
        <dbReference type="ChEBI" id="CHEBI:18248"/>
    </ligandPart>
</feature>
<evidence type="ECO:0000313" key="7">
    <source>
        <dbReference type="Proteomes" id="UP001302602"/>
    </source>
</evidence>
<evidence type="ECO:0000256" key="1">
    <source>
        <dbReference type="ARBA" id="ARBA00010617"/>
    </source>
</evidence>
<dbReference type="EMBL" id="MU853235">
    <property type="protein sequence ID" value="KAK4121006.1"/>
    <property type="molecule type" value="Genomic_DNA"/>
</dbReference>
<organism evidence="6 7">
    <name type="scientific">Parathielavia appendiculata</name>
    <dbReference type="NCBI Taxonomy" id="2587402"/>
    <lineage>
        <taxon>Eukaryota</taxon>
        <taxon>Fungi</taxon>
        <taxon>Dikarya</taxon>
        <taxon>Ascomycota</taxon>
        <taxon>Pezizomycotina</taxon>
        <taxon>Sordariomycetes</taxon>
        <taxon>Sordariomycetidae</taxon>
        <taxon>Sordariales</taxon>
        <taxon>Chaetomiaceae</taxon>
        <taxon>Parathielavia</taxon>
    </lineage>
</organism>
<gene>
    <name evidence="6" type="ORF">N657DRAFT_648383</name>
</gene>
<dbReference type="Pfam" id="PF00067">
    <property type="entry name" value="p450"/>
    <property type="match status" value="1"/>
</dbReference>
<dbReference type="PANTHER" id="PTHR24305:SF166">
    <property type="entry name" value="CYTOCHROME P450 12A4, MITOCHONDRIAL-RELATED"/>
    <property type="match status" value="1"/>
</dbReference>
<reference evidence="6" key="1">
    <citation type="journal article" date="2023" name="Mol. Phylogenet. Evol.">
        <title>Genome-scale phylogeny and comparative genomics of the fungal order Sordariales.</title>
        <authorList>
            <person name="Hensen N."/>
            <person name="Bonometti L."/>
            <person name="Westerberg I."/>
            <person name="Brannstrom I.O."/>
            <person name="Guillou S."/>
            <person name="Cros-Aarteil S."/>
            <person name="Calhoun S."/>
            <person name="Haridas S."/>
            <person name="Kuo A."/>
            <person name="Mondo S."/>
            <person name="Pangilinan J."/>
            <person name="Riley R."/>
            <person name="LaButti K."/>
            <person name="Andreopoulos B."/>
            <person name="Lipzen A."/>
            <person name="Chen C."/>
            <person name="Yan M."/>
            <person name="Daum C."/>
            <person name="Ng V."/>
            <person name="Clum A."/>
            <person name="Steindorff A."/>
            <person name="Ohm R.A."/>
            <person name="Martin F."/>
            <person name="Silar P."/>
            <person name="Natvig D.O."/>
            <person name="Lalanne C."/>
            <person name="Gautier V."/>
            <person name="Ament-Velasquez S.L."/>
            <person name="Kruys A."/>
            <person name="Hutchinson M.I."/>
            <person name="Powell A.J."/>
            <person name="Barry K."/>
            <person name="Miller A.N."/>
            <person name="Grigoriev I.V."/>
            <person name="Debuchy R."/>
            <person name="Gladieux P."/>
            <person name="Hiltunen Thoren M."/>
            <person name="Johannesson H."/>
        </authorList>
    </citation>
    <scope>NUCLEOTIDE SEQUENCE</scope>
    <source>
        <strain evidence="6">CBS 731.68</strain>
    </source>
</reference>
<dbReference type="Proteomes" id="UP001302602">
    <property type="component" value="Unassembled WGS sequence"/>
</dbReference>
<dbReference type="GO" id="GO:0005506">
    <property type="term" value="F:iron ion binding"/>
    <property type="evidence" value="ECO:0007669"/>
    <property type="project" value="InterPro"/>
</dbReference>
<dbReference type="GO" id="GO:0020037">
    <property type="term" value="F:heme binding"/>
    <property type="evidence" value="ECO:0007669"/>
    <property type="project" value="InterPro"/>
</dbReference>
<dbReference type="InterPro" id="IPR001128">
    <property type="entry name" value="Cyt_P450"/>
</dbReference>
<evidence type="ECO:0000256" key="5">
    <source>
        <dbReference type="PIRSR" id="PIRSR602401-1"/>
    </source>
</evidence>
<reference evidence="6" key="2">
    <citation type="submission" date="2023-05" db="EMBL/GenBank/DDBJ databases">
        <authorList>
            <consortium name="Lawrence Berkeley National Laboratory"/>
            <person name="Steindorff A."/>
            <person name="Hensen N."/>
            <person name="Bonometti L."/>
            <person name="Westerberg I."/>
            <person name="Brannstrom I.O."/>
            <person name="Guillou S."/>
            <person name="Cros-Aarteil S."/>
            <person name="Calhoun S."/>
            <person name="Haridas S."/>
            <person name="Kuo A."/>
            <person name="Mondo S."/>
            <person name="Pangilinan J."/>
            <person name="Riley R."/>
            <person name="Labutti K."/>
            <person name="Andreopoulos B."/>
            <person name="Lipzen A."/>
            <person name="Chen C."/>
            <person name="Yanf M."/>
            <person name="Daum C."/>
            <person name="Ng V."/>
            <person name="Clum A."/>
            <person name="Ohm R."/>
            <person name="Martin F."/>
            <person name="Silar P."/>
            <person name="Natvig D."/>
            <person name="Lalanne C."/>
            <person name="Gautier V."/>
            <person name="Ament-Velasquez S.L."/>
            <person name="Kruys A."/>
            <person name="Hutchinson M.I."/>
            <person name="Powell A.J."/>
            <person name="Barry K."/>
            <person name="Miller A.N."/>
            <person name="Grigoriev I.V."/>
            <person name="Debuchy R."/>
            <person name="Gladieux P."/>
            <person name="Thoren M.H."/>
            <person name="Johannesson H."/>
        </authorList>
    </citation>
    <scope>NUCLEOTIDE SEQUENCE</scope>
    <source>
        <strain evidence="6">CBS 731.68</strain>
    </source>
</reference>
<dbReference type="InterPro" id="IPR050121">
    <property type="entry name" value="Cytochrome_P450_monoxygenase"/>
</dbReference>
<evidence type="ECO:0000256" key="4">
    <source>
        <dbReference type="ARBA" id="ARBA00023004"/>
    </source>
</evidence>
<keyword evidence="4 5" id="KW-0408">Iron</keyword>
<dbReference type="InterPro" id="IPR002401">
    <property type="entry name" value="Cyt_P450_E_grp-I"/>
</dbReference>
<dbReference type="RefSeq" id="XP_062644777.1">
    <property type="nucleotide sequence ID" value="XM_062793506.1"/>
</dbReference>
<evidence type="ECO:0000313" key="6">
    <source>
        <dbReference type="EMBL" id="KAK4121006.1"/>
    </source>
</evidence>
<protein>
    <submittedName>
        <fullName evidence="6">Cytochrome P450</fullName>
    </submittedName>
</protein>
<comment type="caution">
    <text evidence="6">The sequence shown here is derived from an EMBL/GenBank/DDBJ whole genome shotgun (WGS) entry which is preliminary data.</text>
</comment>
<dbReference type="Gene3D" id="1.10.630.10">
    <property type="entry name" value="Cytochrome P450"/>
    <property type="match status" value="1"/>
</dbReference>
<dbReference type="SUPFAM" id="SSF48264">
    <property type="entry name" value="Cytochrome P450"/>
    <property type="match status" value="1"/>
</dbReference>
<dbReference type="GO" id="GO:0004497">
    <property type="term" value="F:monooxygenase activity"/>
    <property type="evidence" value="ECO:0007669"/>
    <property type="project" value="InterPro"/>
</dbReference>
<proteinExistence type="inferred from homology"/>
<dbReference type="PANTHER" id="PTHR24305">
    <property type="entry name" value="CYTOCHROME P450"/>
    <property type="match status" value="1"/>
</dbReference>
<dbReference type="InterPro" id="IPR036396">
    <property type="entry name" value="Cyt_P450_sf"/>
</dbReference>
<evidence type="ECO:0000256" key="2">
    <source>
        <dbReference type="ARBA" id="ARBA00022617"/>
    </source>
</evidence>
<dbReference type="GO" id="GO:0016705">
    <property type="term" value="F:oxidoreductase activity, acting on paired donors, with incorporation or reduction of molecular oxygen"/>
    <property type="evidence" value="ECO:0007669"/>
    <property type="project" value="InterPro"/>
</dbReference>
<comment type="similarity">
    <text evidence="1">Belongs to the cytochrome P450 family.</text>
</comment>
<dbReference type="AlphaFoldDB" id="A0AAN6TW37"/>
<keyword evidence="2 5" id="KW-0349">Heme</keyword>
<sequence length="502" mass="55583">MTLESYLTVPALAATVAAVLAGNIIWTIISNVLASPIPSSVPGPFLARLTSKWILFVDMSGYRARTVDALHKKYGPVVRLAPNELSFSCREAVQPIYGTGSTCIKGPIYDYFGKRGLFQMKDAGEHRERHRRMAHIFSAGSLQQMEPLVQSVIDRTVGAIENKAGQVCDALHFCRMMALDVAGEVLMGKSFGAFDGQENAPVYVKHLDNAYPVWFIQGIAPLVYHTLNMLPIPALQEFMTSGDYVYKYGNDAFEEFLRLNGRTSNRRTLLTKLIAGNPETGAEPLPDADISTEVSNLTFAAVDTTGNTGAYALYRLACHPDWQEKLQTEIRTSRARETNFAYRMLQTLPVLNGVLMETLRLHPAQPSGPLRETTDHSTNIAGLNLPAKTLVSMQAYTTQRDPAYFPNPDKFDPGRWIKADGTINPGTPELQDMMLVWGKGPRTCSGQYMATMELKILLARLMDRFGVALHGEKTHLEMEMTDHFVLIPKGHCCSLVFTTLGS</sequence>